<evidence type="ECO:0000313" key="2">
    <source>
        <dbReference type="EMBL" id="GHI82544.1"/>
    </source>
</evidence>
<evidence type="ECO:0000313" key="1">
    <source>
        <dbReference type="EMBL" id="GHI74710.1"/>
    </source>
</evidence>
<name>A0ABQ3TQ84_9ACTN</name>
<dbReference type="Proteomes" id="UP000608522">
    <property type="component" value="Unassembled WGS sequence"/>
</dbReference>
<dbReference type="EMBL" id="BNED01000008">
    <property type="protein sequence ID" value="GHI82585.1"/>
    <property type="molecule type" value="Genomic_DNA"/>
</dbReference>
<proteinExistence type="predicted"/>
<dbReference type="EMBL" id="BNED01000003">
    <property type="protein sequence ID" value="GHI74710.1"/>
    <property type="molecule type" value="Genomic_DNA"/>
</dbReference>
<reference evidence="4" key="1">
    <citation type="submission" date="2023-07" db="EMBL/GenBank/DDBJ databases">
        <title>Whole genome shotgun sequence of Streptomyces spororaveus NBRC 15456.</title>
        <authorList>
            <person name="Komaki H."/>
            <person name="Tamura T."/>
        </authorList>
    </citation>
    <scope>NUCLEOTIDE SEQUENCE [LARGE SCALE GENOMIC DNA]</scope>
    <source>
        <strain evidence="4">NBRC 15456</strain>
    </source>
</reference>
<reference evidence="3" key="2">
    <citation type="submission" date="2024-05" db="EMBL/GenBank/DDBJ databases">
        <title>Whole genome shotgun sequence of Streptomyces spororaveus NBRC 15456.</title>
        <authorList>
            <person name="Komaki H."/>
            <person name="Tamura T."/>
        </authorList>
    </citation>
    <scope>NUCLEOTIDE SEQUENCE</scope>
    <source>
        <strain evidence="3 4">NBRC 15456</strain>
    </source>
</reference>
<dbReference type="EMBL" id="BNED01000006">
    <property type="protein sequence ID" value="GHI82544.1"/>
    <property type="molecule type" value="Genomic_DNA"/>
</dbReference>
<organism evidence="3 4">
    <name type="scientific">Streptomyces spororaveus</name>
    <dbReference type="NCBI Taxonomy" id="284039"/>
    <lineage>
        <taxon>Bacteria</taxon>
        <taxon>Bacillati</taxon>
        <taxon>Actinomycetota</taxon>
        <taxon>Actinomycetes</taxon>
        <taxon>Kitasatosporales</taxon>
        <taxon>Streptomycetaceae</taxon>
        <taxon>Streptomyces</taxon>
    </lineage>
</organism>
<evidence type="ECO:0000313" key="4">
    <source>
        <dbReference type="Proteomes" id="UP000608522"/>
    </source>
</evidence>
<keyword evidence="4" id="KW-1185">Reference proteome</keyword>
<evidence type="ECO:0000313" key="3">
    <source>
        <dbReference type="EMBL" id="GHI82585.1"/>
    </source>
</evidence>
<protein>
    <submittedName>
        <fullName evidence="3">Uncharacterized protein</fullName>
    </submittedName>
</protein>
<sequence>MTFLVHPVLKAGVVTENDLMAELSAVPETCWIFSAHANEAGAVMWLPLTKISETGIWLGLDRKGVWTLGRLDGVVESSAEGLPSSWVTILDADESSLRAGLASAAERFKLSPDGLESLVPVDDVLAMAIRSRSSHWAERAVCWMSERAIPGDQLVLLRGLSTADWANQRTRHTARRLVKGVEQ</sequence>
<accession>A0ABQ3TQ84</accession>
<gene>
    <name evidence="1" type="ORF">Sspor_02710</name>
    <name evidence="2" type="ORF">Sspor_81050</name>
    <name evidence="3" type="ORF">Sspor_81460</name>
</gene>
<comment type="caution">
    <text evidence="3">The sequence shown here is derived from an EMBL/GenBank/DDBJ whole genome shotgun (WGS) entry which is preliminary data.</text>
</comment>